<protein>
    <submittedName>
        <fullName evidence="2">22863_t:CDS:1</fullName>
    </submittedName>
</protein>
<name>A0A9N9IGY9_9GLOM</name>
<dbReference type="Proteomes" id="UP000789759">
    <property type="component" value="Unassembled WGS sequence"/>
</dbReference>
<feature type="compositionally biased region" description="Basic and acidic residues" evidence="1">
    <location>
        <begin position="230"/>
        <end position="244"/>
    </location>
</feature>
<keyword evidence="3" id="KW-1185">Reference proteome</keyword>
<evidence type="ECO:0000256" key="1">
    <source>
        <dbReference type="SAM" id="MobiDB-lite"/>
    </source>
</evidence>
<evidence type="ECO:0000313" key="3">
    <source>
        <dbReference type="Proteomes" id="UP000789759"/>
    </source>
</evidence>
<accession>A0A9N9IGY9</accession>
<feature type="region of interest" description="Disordered" evidence="1">
    <location>
        <begin position="220"/>
        <end position="244"/>
    </location>
</feature>
<evidence type="ECO:0000313" key="2">
    <source>
        <dbReference type="EMBL" id="CAG8734362.1"/>
    </source>
</evidence>
<dbReference type="EMBL" id="CAJVQA010014990">
    <property type="protein sequence ID" value="CAG8734362.1"/>
    <property type="molecule type" value="Genomic_DNA"/>
</dbReference>
<proteinExistence type="predicted"/>
<sequence>MSQIGDYSDANVDGFEAPVPDDDGRLYYKPIDERYTYIQIFQQIDKNYQNIELHKIVIYLSLISYYRLDRTNIINIQTNSIQTEVLTPVISNKLKLKFYFLEICDKEIAKQNNPLIGDIFLNRDLCNIQFREYFNSVMEFKYDIKCRECQYEPHNFVFCLDLEKIKVCQLDNDDLLVAKTFNIENYAFVFVINYFNWMYQFKIKSSNDDVIKFGETFNSETGDCEEEEKDKEKENITDDKDIEL</sequence>
<gene>
    <name evidence="2" type="ORF">CPELLU_LOCUS13692</name>
</gene>
<organism evidence="2 3">
    <name type="scientific">Cetraspora pellucida</name>
    <dbReference type="NCBI Taxonomy" id="1433469"/>
    <lineage>
        <taxon>Eukaryota</taxon>
        <taxon>Fungi</taxon>
        <taxon>Fungi incertae sedis</taxon>
        <taxon>Mucoromycota</taxon>
        <taxon>Glomeromycotina</taxon>
        <taxon>Glomeromycetes</taxon>
        <taxon>Diversisporales</taxon>
        <taxon>Gigasporaceae</taxon>
        <taxon>Cetraspora</taxon>
    </lineage>
</organism>
<comment type="caution">
    <text evidence="2">The sequence shown here is derived from an EMBL/GenBank/DDBJ whole genome shotgun (WGS) entry which is preliminary data.</text>
</comment>
<dbReference type="AlphaFoldDB" id="A0A9N9IGY9"/>
<reference evidence="2" key="1">
    <citation type="submission" date="2021-06" db="EMBL/GenBank/DDBJ databases">
        <authorList>
            <person name="Kallberg Y."/>
            <person name="Tangrot J."/>
            <person name="Rosling A."/>
        </authorList>
    </citation>
    <scope>NUCLEOTIDE SEQUENCE</scope>
    <source>
        <strain evidence="2">FL966</strain>
    </source>
</reference>